<keyword evidence="1" id="KW-0472">Membrane</keyword>
<dbReference type="EMBL" id="RJVL01000009">
    <property type="protein sequence ID" value="ROR39322.1"/>
    <property type="molecule type" value="Genomic_DNA"/>
</dbReference>
<sequence>MSDPATALREAEAPKSKRDWFGYVLTAVIGIVATFLATWYQIAVTEREATAAEIERGRAVRQSVIGIIEEQALNGIKLDADRIGRLIDQRRRDQRVLLQIPTVDVVEQAEFNIASSPYLPVSRKEEIKPIFESLYADVASRSFLSFPDTEPNSELLNELAKQIQEGKSSAALANLKRLQEIHSATLVLMAKRSRVGFFDAFLKFFTEPSNLAVFLGLYFVVLQLALRIRKWRMERWGNHRNWISVDTHGIL</sequence>
<protein>
    <submittedName>
        <fullName evidence="2">Uncharacterized protein</fullName>
    </submittedName>
</protein>
<keyword evidence="1" id="KW-0812">Transmembrane</keyword>
<proteinExistence type="predicted"/>
<accession>A0AAX1WQI2</accession>
<comment type="caution">
    <text evidence="2">The sequence shown here is derived from an EMBL/GenBank/DDBJ whole genome shotgun (WGS) entry which is preliminary data.</text>
</comment>
<name>A0AAX1WQI2_9BURK</name>
<dbReference type="AlphaFoldDB" id="A0AAX1WQI2"/>
<reference evidence="2 3" key="1">
    <citation type="submission" date="2018-11" db="EMBL/GenBank/DDBJ databases">
        <title>Genomic Encyclopedia of Type Strains, Phase IV (KMG-IV): sequencing the most valuable type-strain genomes for metagenomic binning, comparative biology and taxonomic classification.</title>
        <authorList>
            <person name="Goeker M."/>
        </authorList>
    </citation>
    <scope>NUCLEOTIDE SEQUENCE [LARGE SCALE GENOMIC DNA]</scope>
    <source>
        <strain evidence="2 3">DSM 15985</strain>
    </source>
</reference>
<evidence type="ECO:0000313" key="2">
    <source>
        <dbReference type="EMBL" id="ROR39322.1"/>
    </source>
</evidence>
<keyword evidence="3" id="KW-1185">Reference proteome</keyword>
<evidence type="ECO:0000256" key="1">
    <source>
        <dbReference type="SAM" id="Phobius"/>
    </source>
</evidence>
<feature type="transmembrane region" description="Helical" evidence="1">
    <location>
        <begin position="20"/>
        <end position="40"/>
    </location>
</feature>
<evidence type="ECO:0000313" key="3">
    <source>
        <dbReference type="Proteomes" id="UP000271868"/>
    </source>
</evidence>
<keyword evidence="1" id="KW-1133">Transmembrane helix</keyword>
<feature type="transmembrane region" description="Helical" evidence="1">
    <location>
        <begin position="211"/>
        <end position="228"/>
    </location>
</feature>
<gene>
    <name evidence="2" type="ORF">EDC60_3376</name>
</gene>
<organism evidence="2 3">
    <name type="scientific">Diaphorobacter nitroreducens</name>
    <dbReference type="NCBI Taxonomy" id="164759"/>
    <lineage>
        <taxon>Bacteria</taxon>
        <taxon>Pseudomonadati</taxon>
        <taxon>Pseudomonadota</taxon>
        <taxon>Betaproteobacteria</taxon>
        <taxon>Burkholderiales</taxon>
        <taxon>Comamonadaceae</taxon>
        <taxon>Diaphorobacter</taxon>
    </lineage>
</organism>
<dbReference type="Proteomes" id="UP000271868">
    <property type="component" value="Unassembled WGS sequence"/>
</dbReference>
<dbReference type="RefSeq" id="WP_123676815.1">
    <property type="nucleotide sequence ID" value="NZ_RJVL01000009.1"/>
</dbReference>